<name>A0A0B6Z1G5_9EUPU</name>
<dbReference type="AlphaFoldDB" id="A0A0B6Z1G5"/>
<proteinExistence type="predicted"/>
<feature type="non-terminal residue" evidence="1">
    <location>
        <position position="1"/>
    </location>
</feature>
<accession>A0A0B6Z1G5</accession>
<dbReference type="EMBL" id="HACG01015549">
    <property type="protein sequence ID" value="CEK62414.1"/>
    <property type="molecule type" value="Transcribed_RNA"/>
</dbReference>
<gene>
    <name evidence="1" type="primary">ORF45103</name>
</gene>
<sequence length="99" mass="11225">SSVSRKSTRDSHIPETGSVFDDLLWTSTVKDESEYSLVRSSKRRNLREKEAKADFDSKGRLEMNKEIKTGIDVDDLNWCKFDTDIASSKPECGSESLFS</sequence>
<evidence type="ECO:0000313" key="1">
    <source>
        <dbReference type="EMBL" id="CEK62414.1"/>
    </source>
</evidence>
<reference evidence="1" key="1">
    <citation type="submission" date="2014-12" db="EMBL/GenBank/DDBJ databases">
        <title>Insight into the proteome of Arion vulgaris.</title>
        <authorList>
            <person name="Aradska J."/>
            <person name="Bulat T."/>
            <person name="Smidak R."/>
            <person name="Sarate P."/>
            <person name="Gangsoo J."/>
            <person name="Sialana F."/>
            <person name="Bilban M."/>
            <person name="Lubec G."/>
        </authorList>
    </citation>
    <scope>NUCLEOTIDE SEQUENCE</scope>
    <source>
        <tissue evidence="1">Skin</tissue>
    </source>
</reference>
<organism evidence="1">
    <name type="scientific">Arion vulgaris</name>
    <dbReference type="NCBI Taxonomy" id="1028688"/>
    <lineage>
        <taxon>Eukaryota</taxon>
        <taxon>Metazoa</taxon>
        <taxon>Spiralia</taxon>
        <taxon>Lophotrochozoa</taxon>
        <taxon>Mollusca</taxon>
        <taxon>Gastropoda</taxon>
        <taxon>Heterobranchia</taxon>
        <taxon>Euthyneura</taxon>
        <taxon>Panpulmonata</taxon>
        <taxon>Eupulmonata</taxon>
        <taxon>Stylommatophora</taxon>
        <taxon>Helicina</taxon>
        <taxon>Arionoidea</taxon>
        <taxon>Arionidae</taxon>
        <taxon>Arion</taxon>
    </lineage>
</organism>
<protein>
    <submittedName>
        <fullName evidence="1">Uncharacterized protein</fullName>
    </submittedName>
</protein>